<name>A0A381SZX2_9ZZZZ</name>
<proteinExistence type="predicted"/>
<sequence length="324" mass="36103">MVSQTLIGQNFFPILGGQRAGTSTFTFLKIGVSARAEGMGEAVVALQQDAASIFYNPATIAQFSGTNFSASRIQWPADINYDFFAFTQQLKGRHSIGLTGGILHMEPMMETTEYLPHGTGNYFTFQDRFIGLTYGAKMTDRFSFGVTLKHVQENLAGHILQTPMLDMGTFYWTGFKTLRFSASLSHFGVQAKPDGVYLKRYLDPDSGEESISETEFQEFSPPTIFRVGAAMDLIDKPGQSMILALQLNHPVDNAENIATGLEYTFMEMMYVRTGYRINKVEQNYSFGFGLKAPVGPIVLHIDYAYSNFIHLSDPVRFTLGLSLK</sequence>
<accession>A0A381SZX2</accession>
<dbReference type="NCBIfam" id="NF033709">
    <property type="entry name" value="PorV_fam"/>
    <property type="match status" value="1"/>
</dbReference>
<protein>
    <recommendedName>
        <fullName evidence="2">PorV/PorQ family protein</fullName>
    </recommendedName>
</protein>
<evidence type="ECO:0008006" key="2">
    <source>
        <dbReference type="Google" id="ProtNLM"/>
    </source>
</evidence>
<gene>
    <name evidence="1" type="ORF">METZ01_LOCUS62350</name>
</gene>
<dbReference type="AlphaFoldDB" id="A0A381SZX2"/>
<dbReference type="SUPFAM" id="SSF56935">
    <property type="entry name" value="Porins"/>
    <property type="match status" value="1"/>
</dbReference>
<evidence type="ECO:0000313" key="1">
    <source>
        <dbReference type="EMBL" id="SVA09496.1"/>
    </source>
</evidence>
<dbReference type="Gene3D" id="2.40.160.60">
    <property type="entry name" value="Outer membrane protein transport protein (OMPP1/FadL/TodX)"/>
    <property type="match status" value="1"/>
</dbReference>
<organism evidence="1">
    <name type="scientific">marine metagenome</name>
    <dbReference type="NCBI Taxonomy" id="408172"/>
    <lineage>
        <taxon>unclassified sequences</taxon>
        <taxon>metagenomes</taxon>
        <taxon>ecological metagenomes</taxon>
    </lineage>
</organism>
<dbReference type="EMBL" id="UINC01003818">
    <property type="protein sequence ID" value="SVA09496.1"/>
    <property type="molecule type" value="Genomic_DNA"/>
</dbReference>
<reference evidence="1" key="1">
    <citation type="submission" date="2018-05" db="EMBL/GenBank/DDBJ databases">
        <authorList>
            <person name="Lanie J.A."/>
            <person name="Ng W.-L."/>
            <person name="Kazmierczak K.M."/>
            <person name="Andrzejewski T.M."/>
            <person name="Davidsen T.M."/>
            <person name="Wayne K.J."/>
            <person name="Tettelin H."/>
            <person name="Glass J.I."/>
            <person name="Rusch D."/>
            <person name="Podicherti R."/>
            <person name="Tsui H.-C.T."/>
            <person name="Winkler M.E."/>
        </authorList>
    </citation>
    <scope>NUCLEOTIDE SEQUENCE</scope>
</reference>